<name>A0ABS2ZG27_9BACL</name>
<dbReference type="InterPro" id="IPR007214">
    <property type="entry name" value="YbaK/aa-tRNA-synth-assoc-dom"/>
</dbReference>
<sequence length="154" mass="16797">MENYHKVIKGFLKENNINASQIVLAESCHSVEEAAKAINASIDEFVKNICMVDSEGRLIVAVVKGKDRASTSRVGKVLKIDRPRLATEEEVLRHTGFPAGGVPSFGFEASFLIDSKVAELKCIYTGGGSPYSLIKMNVEEMVQINGGQVGRIRK</sequence>
<dbReference type="SUPFAM" id="SSF55826">
    <property type="entry name" value="YbaK/ProRS associated domain"/>
    <property type="match status" value="1"/>
</dbReference>
<keyword evidence="3" id="KW-1185">Reference proteome</keyword>
<dbReference type="EMBL" id="JAFHKS010000043">
    <property type="protein sequence ID" value="MBN3545569.1"/>
    <property type="molecule type" value="Genomic_DNA"/>
</dbReference>
<evidence type="ECO:0000259" key="1">
    <source>
        <dbReference type="Pfam" id="PF04073"/>
    </source>
</evidence>
<dbReference type="Gene3D" id="3.90.960.10">
    <property type="entry name" value="YbaK/aminoacyl-tRNA synthetase-associated domain"/>
    <property type="match status" value="1"/>
</dbReference>
<comment type="caution">
    <text evidence="2">The sequence shown here is derived from an EMBL/GenBank/DDBJ whole genome shotgun (WGS) entry which is preliminary data.</text>
</comment>
<dbReference type="RefSeq" id="WP_188402441.1">
    <property type="nucleotide sequence ID" value="NZ_BMCE01000002.1"/>
</dbReference>
<dbReference type="CDD" id="cd04332">
    <property type="entry name" value="YbaK_like"/>
    <property type="match status" value="1"/>
</dbReference>
<feature type="domain" description="YbaK/aminoacyl-tRNA synthetase-associated" evidence="1">
    <location>
        <begin position="26"/>
        <end position="142"/>
    </location>
</feature>
<protein>
    <submittedName>
        <fullName evidence="2">YbaK/EbsC family protein</fullName>
    </submittedName>
</protein>
<reference evidence="2 3" key="1">
    <citation type="submission" date="2021-01" db="EMBL/GenBank/DDBJ databases">
        <title>Genome Sequencing of Type Strains.</title>
        <authorList>
            <person name="Lemaire J.F."/>
            <person name="Inderbitzin P."/>
            <person name="Collins S.B."/>
            <person name="Wespe N."/>
            <person name="Knight-Connoni V."/>
        </authorList>
    </citation>
    <scope>NUCLEOTIDE SEQUENCE [LARGE SCALE GENOMIC DNA]</scope>
    <source>
        <strain evidence="2 3">DSM 14730</strain>
    </source>
</reference>
<proteinExistence type="predicted"/>
<dbReference type="Pfam" id="PF04073">
    <property type="entry name" value="tRNA_edit"/>
    <property type="match status" value="1"/>
</dbReference>
<accession>A0ABS2ZG27</accession>
<evidence type="ECO:0000313" key="3">
    <source>
        <dbReference type="Proteomes" id="UP001319060"/>
    </source>
</evidence>
<dbReference type="PANTHER" id="PTHR30411">
    <property type="entry name" value="CYTOPLASMIC PROTEIN"/>
    <property type="match status" value="1"/>
</dbReference>
<evidence type="ECO:0000313" key="2">
    <source>
        <dbReference type="EMBL" id="MBN3545569.1"/>
    </source>
</evidence>
<dbReference type="Proteomes" id="UP001319060">
    <property type="component" value="Unassembled WGS sequence"/>
</dbReference>
<organism evidence="2 3">
    <name type="scientific">Fictibacillus barbaricus</name>
    <dbReference type="NCBI Taxonomy" id="182136"/>
    <lineage>
        <taxon>Bacteria</taxon>
        <taxon>Bacillati</taxon>
        <taxon>Bacillota</taxon>
        <taxon>Bacilli</taxon>
        <taxon>Bacillales</taxon>
        <taxon>Fictibacillaceae</taxon>
        <taxon>Fictibacillus</taxon>
    </lineage>
</organism>
<gene>
    <name evidence="2" type="ORF">JYA64_09705</name>
</gene>
<dbReference type="PANTHER" id="PTHR30411:SF1">
    <property type="entry name" value="CYTOPLASMIC PROTEIN"/>
    <property type="match status" value="1"/>
</dbReference>
<dbReference type="InterPro" id="IPR036754">
    <property type="entry name" value="YbaK/aa-tRNA-synt-asso_dom_sf"/>
</dbReference>